<keyword evidence="3" id="KW-1185">Reference proteome</keyword>
<proteinExistence type="predicted"/>
<accession>A0A5Q2F1S5</accession>
<sequence>MSELPVIDSFSGPNRFLSNFWPCKKGVKYEGRTYRSSEHAYVAAKTLDEKLREEVVELVTPRDVKAFGRTITLREDWEQVKFGEMRKIVHAKFEVDLALIYALLSTNGHLLVEGNTWHDNIWGNCTCARCANVLGHNALGVILMETRLNLLAEGRRI</sequence>
<reference evidence="2 3" key="1">
    <citation type="submission" date="2019-09" db="EMBL/GenBank/DDBJ databases">
        <authorList>
            <person name="Christie C.A."/>
            <person name="Diallo A.S."/>
            <person name="Dixon Z."/>
            <person name="McIntosh P.M."/>
            <person name="Murthy K.H."/>
            <person name="Rosen M.G."/>
            <person name="Simpson L.M."/>
            <person name="Koustas K."/>
            <person name="Fogarty M.P."/>
            <person name="Molloy S.D."/>
            <person name="Garlena R.A."/>
            <person name="Russell D.A."/>
            <person name="Pope W.H."/>
            <person name="Jacobs-Sera D."/>
            <person name="Hatfull G.F."/>
        </authorList>
    </citation>
    <scope>NUCLEOTIDE SEQUENCE [LARGE SCALE GENOMIC DNA]</scope>
</reference>
<name>A0A5Q2F1S5_9CAUD</name>
<dbReference type="EMBL" id="MN484601">
    <property type="protein sequence ID" value="QGF20201.1"/>
    <property type="molecule type" value="Genomic_DNA"/>
</dbReference>
<dbReference type="SUPFAM" id="SSF143990">
    <property type="entry name" value="YbiA-like"/>
    <property type="match status" value="1"/>
</dbReference>
<dbReference type="Pfam" id="PF08719">
    <property type="entry name" value="NADAR"/>
    <property type="match status" value="1"/>
</dbReference>
<dbReference type="Proteomes" id="UP000400849">
    <property type="component" value="Segment"/>
</dbReference>
<dbReference type="CDD" id="cd15457">
    <property type="entry name" value="NADAR"/>
    <property type="match status" value="1"/>
</dbReference>
<dbReference type="RefSeq" id="YP_010648731.1">
    <property type="nucleotide sequence ID" value="NC_070762.1"/>
</dbReference>
<evidence type="ECO:0000259" key="1">
    <source>
        <dbReference type="Pfam" id="PF08719"/>
    </source>
</evidence>
<dbReference type="InterPro" id="IPR037238">
    <property type="entry name" value="YbiA-like_sf"/>
</dbReference>
<protein>
    <recommendedName>
        <fullName evidence="1">NADAR domain-containing protein</fullName>
    </recommendedName>
</protein>
<dbReference type="NCBIfam" id="TIGR02464">
    <property type="entry name" value="ribofla_fusion"/>
    <property type="match status" value="1"/>
</dbReference>
<dbReference type="GeneID" id="77924190"/>
<gene>
    <name evidence="2" type="primary">22</name>
    <name evidence="2" type="ORF">SEA_SIXAMA_22</name>
</gene>
<dbReference type="Gene3D" id="1.10.357.40">
    <property type="entry name" value="YbiA-like"/>
    <property type="match status" value="1"/>
</dbReference>
<evidence type="ECO:0000313" key="2">
    <source>
        <dbReference type="EMBL" id="QGF20201.1"/>
    </source>
</evidence>
<evidence type="ECO:0000313" key="3">
    <source>
        <dbReference type="Proteomes" id="UP000400849"/>
    </source>
</evidence>
<organism evidence="2 3">
    <name type="scientific">Gordonia phage Sixama</name>
    <dbReference type="NCBI Taxonomy" id="2653271"/>
    <lineage>
        <taxon>Viruses</taxon>
        <taxon>Duplodnaviria</taxon>
        <taxon>Heunggongvirae</taxon>
        <taxon>Uroviricota</taxon>
        <taxon>Caudoviricetes</taxon>
        <taxon>Sixamavirus</taxon>
        <taxon>Sixamavirus sixama</taxon>
    </lineage>
</organism>
<dbReference type="KEGG" id="vg:77924190"/>
<dbReference type="InterPro" id="IPR012816">
    <property type="entry name" value="NADAR"/>
</dbReference>
<feature type="domain" description="NADAR" evidence="1">
    <location>
        <begin position="13"/>
        <end position="150"/>
    </location>
</feature>